<dbReference type="GO" id="GO:0009228">
    <property type="term" value="P:thiamine biosynthetic process"/>
    <property type="evidence" value="ECO:0007669"/>
    <property type="project" value="UniProtKB-KW"/>
</dbReference>
<dbReference type="InterPro" id="IPR020084">
    <property type="entry name" value="NUDIX_hydrolase_CS"/>
</dbReference>
<dbReference type="Pfam" id="PF00293">
    <property type="entry name" value="NUDIX"/>
    <property type="match status" value="1"/>
</dbReference>
<dbReference type="AlphaFoldDB" id="A0A512L579"/>
<comment type="catalytic activity">
    <reaction evidence="11">
        <text>8-oxo-GTP + H2O = 8-oxo-GMP + diphosphate + H(+)</text>
        <dbReference type="Rhea" id="RHEA:67616"/>
        <dbReference type="ChEBI" id="CHEBI:15377"/>
        <dbReference type="ChEBI" id="CHEBI:15378"/>
        <dbReference type="ChEBI" id="CHEBI:33019"/>
        <dbReference type="ChEBI" id="CHEBI:143553"/>
        <dbReference type="ChEBI" id="CHEBI:145694"/>
    </reaction>
</comment>
<dbReference type="GO" id="GO:0006260">
    <property type="term" value="P:DNA replication"/>
    <property type="evidence" value="ECO:0007669"/>
    <property type="project" value="UniProtKB-KW"/>
</dbReference>
<dbReference type="CDD" id="cd03425">
    <property type="entry name" value="NUDIX_MutT_NudA_like"/>
    <property type="match status" value="1"/>
</dbReference>
<keyword evidence="22" id="KW-1185">Reference proteome</keyword>
<evidence type="ECO:0000256" key="8">
    <source>
        <dbReference type="ARBA" id="ARBA00022842"/>
    </source>
</evidence>
<dbReference type="EC" id="3.6.1.55" evidence="12"/>
<evidence type="ECO:0000256" key="19">
    <source>
        <dbReference type="RuleBase" id="RU003476"/>
    </source>
</evidence>
<dbReference type="PRINTS" id="PR00502">
    <property type="entry name" value="NUDIXFAMILY"/>
</dbReference>
<feature type="domain" description="Nudix hydrolase" evidence="20">
    <location>
        <begin position="1"/>
        <end position="130"/>
    </location>
</feature>
<dbReference type="Gene3D" id="3.90.79.10">
    <property type="entry name" value="Nucleoside Triphosphate Pyrophosphohydrolase"/>
    <property type="match status" value="1"/>
</dbReference>
<evidence type="ECO:0000256" key="1">
    <source>
        <dbReference type="ARBA" id="ARBA00001946"/>
    </source>
</evidence>
<dbReference type="CDD" id="cd00564">
    <property type="entry name" value="TMP_TenI"/>
    <property type="match status" value="1"/>
</dbReference>
<feature type="binding site" evidence="17">
    <location>
        <position position="23"/>
    </location>
    <ligand>
        <name>8-oxo-dGTP</name>
        <dbReference type="ChEBI" id="CHEBI:77896"/>
    </ligand>
</feature>
<keyword evidence="8 18" id="KW-0460">Magnesium</keyword>
<evidence type="ECO:0000256" key="3">
    <source>
        <dbReference type="ARBA" id="ARBA00022457"/>
    </source>
</evidence>
<evidence type="ECO:0000256" key="13">
    <source>
        <dbReference type="ARBA" id="ARBA00040794"/>
    </source>
</evidence>
<accession>A0A512L579</accession>
<dbReference type="InterPro" id="IPR003561">
    <property type="entry name" value="Mutator_MutT"/>
</dbReference>
<dbReference type="PROSITE" id="PS00893">
    <property type="entry name" value="NUDIX_BOX"/>
    <property type="match status" value="1"/>
</dbReference>
<dbReference type="GO" id="GO:0035539">
    <property type="term" value="F:8-oxo-7,8-dihydrodeoxyguanosine triphosphate pyrophosphatase activity"/>
    <property type="evidence" value="ECO:0007669"/>
    <property type="project" value="UniProtKB-EC"/>
</dbReference>
<dbReference type="InterPro" id="IPR015797">
    <property type="entry name" value="NUDIX_hydrolase-like_dom_sf"/>
</dbReference>
<feature type="binding site" evidence="18">
    <location>
        <position position="37"/>
    </location>
    <ligand>
        <name>Mg(2+)</name>
        <dbReference type="ChEBI" id="CHEBI:18420"/>
    </ligand>
</feature>
<evidence type="ECO:0000256" key="11">
    <source>
        <dbReference type="ARBA" id="ARBA00036904"/>
    </source>
</evidence>
<evidence type="ECO:0000256" key="12">
    <source>
        <dbReference type="ARBA" id="ARBA00038905"/>
    </source>
</evidence>
<evidence type="ECO:0000256" key="17">
    <source>
        <dbReference type="PIRSR" id="PIRSR603561-1"/>
    </source>
</evidence>
<evidence type="ECO:0000313" key="21">
    <source>
        <dbReference type="EMBL" id="GEP29635.1"/>
    </source>
</evidence>
<dbReference type="GO" id="GO:0044715">
    <property type="term" value="F:8-oxo-dGDP phosphatase activity"/>
    <property type="evidence" value="ECO:0007669"/>
    <property type="project" value="TreeGrafter"/>
</dbReference>
<evidence type="ECO:0000256" key="15">
    <source>
        <dbReference type="ARBA" id="ARBA00041979"/>
    </source>
</evidence>
<dbReference type="GO" id="GO:0046872">
    <property type="term" value="F:metal ion binding"/>
    <property type="evidence" value="ECO:0007669"/>
    <property type="project" value="UniProtKB-KW"/>
</dbReference>
<keyword evidence="9" id="KW-0234">DNA repair</keyword>
<comment type="caution">
    <text evidence="21">The sequence shown here is derived from an EMBL/GenBank/DDBJ whole genome shotgun (WGS) entry which is preliminary data.</text>
</comment>
<evidence type="ECO:0000256" key="14">
    <source>
        <dbReference type="ARBA" id="ARBA00041592"/>
    </source>
</evidence>
<evidence type="ECO:0000256" key="5">
    <source>
        <dbReference type="ARBA" id="ARBA00022723"/>
    </source>
</evidence>
<evidence type="ECO:0000256" key="6">
    <source>
        <dbReference type="ARBA" id="ARBA00022763"/>
    </source>
</evidence>
<dbReference type="PANTHER" id="PTHR47707">
    <property type="entry name" value="8-OXO-DGTP DIPHOSPHATASE"/>
    <property type="match status" value="1"/>
</dbReference>
<evidence type="ECO:0000256" key="4">
    <source>
        <dbReference type="ARBA" id="ARBA00022705"/>
    </source>
</evidence>
<comment type="cofactor">
    <cofactor evidence="1 18">
        <name>Mg(2+)</name>
        <dbReference type="ChEBI" id="CHEBI:18420"/>
    </cofactor>
</comment>
<keyword evidence="3" id="KW-0515">Mutator protein</keyword>
<dbReference type="InterPro" id="IPR022998">
    <property type="entry name" value="ThiamineP_synth_TenI"/>
</dbReference>
<protein>
    <recommendedName>
        <fullName evidence="13">8-oxo-dGTP diphosphatase</fullName>
        <ecNumber evidence="12">3.6.1.55</ecNumber>
    </recommendedName>
    <alternativeName>
        <fullName evidence="16">7,8-dihydro-8-oxoguanine-triphosphatase</fullName>
    </alternativeName>
    <alternativeName>
        <fullName evidence="15">Mutator protein MutT</fullName>
    </alternativeName>
    <alternativeName>
        <fullName evidence="14">dGTP pyrophosphohydrolase</fullName>
    </alternativeName>
</protein>
<keyword evidence="5 18" id="KW-0479">Metal-binding</keyword>
<evidence type="ECO:0000256" key="9">
    <source>
        <dbReference type="ARBA" id="ARBA00023204"/>
    </source>
</evidence>
<dbReference type="EMBL" id="BKAD01000007">
    <property type="protein sequence ID" value="GEP29635.1"/>
    <property type="molecule type" value="Genomic_DNA"/>
</dbReference>
<evidence type="ECO:0000256" key="18">
    <source>
        <dbReference type="PIRSR" id="PIRSR603561-2"/>
    </source>
</evidence>
<feature type="binding site" evidence="18">
    <location>
        <position position="57"/>
    </location>
    <ligand>
        <name>Mg(2+)</name>
        <dbReference type="ChEBI" id="CHEBI:18420"/>
    </ligand>
</feature>
<sequence>MRRTQVAVAVLTRADGAFLLASRPPGKPYAGYWEFPGGKVEPGETVHTALVRELHEELGIEVTHATPWITRYFDYPHAHVTLSFFRVSGWHGEPHAKEGQTLAWQTPGTIGVAPVLPANHPVFAALALPAVYGITQAGSDPAGFMPHLDNALEGGLRLIQVREKSMPAATLEAFARAVLARAQAHQARVLVNADVALVQRIGAQGVQLSAAQLGELGSRPDLPLVAASCHNAAELDRAEALGCDFALLSPLLPTPSHPGAPALGWDNFAALCTGRTLPIYALGGLGSADLDRARRHGAHGVALLRGAWL</sequence>
<keyword evidence="6" id="KW-0227">DNA damage</keyword>
<gene>
    <name evidence="21" type="ORF">TPL01_07730</name>
</gene>
<dbReference type="PANTHER" id="PTHR47707:SF1">
    <property type="entry name" value="NUDIX HYDROLASE FAMILY PROTEIN"/>
    <property type="match status" value="1"/>
</dbReference>
<comment type="similarity">
    <text evidence="2 19">Belongs to the Nudix hydrolase family.</text>
</comment>
<dbReference type="Proteomes" id="UP000321337">
    <property type="component" value="Unassembled WGS sequence"/>
</dbReference>
<dbReference type="NCBIfam" id="TIGR00586">
    <property type="entry name" value="mutt"/>
    <property type="match status" value="1"/>
</dbReference>
<evidence type="ECO:0000256" key="16">
    <source>
        <dbReference type="ARBA" id="ARBA00042798"/>
    </source>
</evidence>
<feature type="binding site" evidence="17">
    <location>
        <begin position="34"/>
        <end position="37"/>
    </location>
    <ligand>
        <name>8-oxo-dGTP</name>
        <dbReference type="ChEBI" id="CHEBI:77896"/>
    </ligand>
</feature>
<dbReference type="SUPFAM" id="SSF51391">
    <property type="entry name" value="Thiamin phosphate synthase"/>
    <property type="match status" value="1"/>
</dbReference>
<keyword evidence="7 19" id="KW-0378">Hydrolase</keyword>
<evidence type="ECO:0000256" key="10">
    <source>
        <dbReference type="ARBA" id="ARBA00035861"/>
    </source>
</evidence>
<dbReference type="GO" id="GO:0044716">
    <property type="term" value="F:8-oxo-GDP phosphatase activity"/>
    <property type="evidence" value="ECO:0007669"/>
    <property type="project" value="TreeGrafter"/>
</dbReference>
<dbReference type="InterPro" id="IPR020476">
    <property type="entry name" value="Nudix_hydrolase"/>
</dbReference>
<dbReference type="NCBIfam" id="NF006530">
    <property type="entry name" value="PRK08999.1"/>
    <property type="match status" value="1"/>
</dbReference>
<name>A0A512L579_9PROT</name>
<dbReference type="InterPro" id="IPR047127">
    <property type="entry name" value="MutT-like"/>
</dbReference>
<dbReference type="GO" id="GO:0008413">
    <property type="term" value="F:8-oxo-7,8-dihydroguanosine triphosphate pyrophosphatase activity"/>
    <property type="evidence" value="ECO:0007669"/>
    <property type="project" value="InterPro"/>
</dbReference>
<reference evidence="21 22" key="1">
    <citation type="submission" date="2019-07" db="EMBL/GenBank/DDBJ databases">
        <title>Whole genome shotgun sequence of Thiobacillus plumbophilus NBRC 107929.</title>
        <authorList>
            <person name="Hosoyama A."/>
            <person name="Uohara A."/>
            <person name="Ohji S."/>
            <person name="Ichikawa N."/>
        </authorList>
    </citation>
    <scope>NUCLEOTIDE SEQUENCE [LARGE SCALE GENOMIC DNA]</scope>
    <source>
        <strain evidence="21 22">NBRC 107929</strain>
    </source>
</reference>
<dbReference type="InterPro" id="IPR000086">
    <property type="entry name" value="NUDIX_hydrolase_dom"/>
</dbReference>
<dbReference type="SUPFAM" id="SSF55811">
    <property type="entry name" value="Nudix"/>
    <property type="match status" value="1"/>
</dbReference>
<dbReference type="Gene3D" id="3.20.20.70">
    <property type="entry name" value="Aldolase class I"/>
    <property type="match status" value="1"/>
</dbReference>
<evidence type="ECO:0000256" key="2">
    <source>
        <dbReference type="ARBA" id="ARBA00005582"/>
    </source>
</evidence>
<dbReference type="InterPro" id="IPR013785">
    <property type="entry name" value="Aldolase_TIM"/>
</dbReference>
<evidence type="ECO:0000313" key="22">
    <source>
        <dbReference type="Proteomes" id="UP000321337"/>
    </source>
</evidence>
<dbReference type="GO" id="GO:0006281">
    <property type="term" value="P:DNA repair"/>
    <property type="evidence" value="ECO:0007669"/>
    <property type="project" value="UniProtKB-KW"/>
</dbReference>
<keyword evidence="4" id="KW-0235">DNA replication</keyword>
<evidence type="ECO:0000259" key="20">
    <source>
        <dbReference type="PROSITE" id="PS51462"/>
    </source>
</evidence>
<comment type="catalytic activity">
    <reaction evidence="10">
        <text>8-oxo-dGTP + H2O = 8-oxo-dGMP + diphosphate + H(+)</text>
        <dbReference type="Rhea" id="RHEA:31575"/>
        <dbReference type="ChEBI" id="CHEBI:15377"/>
        <dbReference type="ChEBI" id="CHEBI:15378"/>
        <dbReference type="ChEBI" id="CHEBI:33019"/>
        <dbReference type="ChEBI" id="CHEBI:63224"/>
        <dbReference type="ChEBI" id="CHEBI:77896"/>
        <dbReference type="EC" id="3.6.1.55"/>
    </reaction>
</comment>
<evidence type="ECO:0000256" key="7">
    <source>
        <dbReference type="ARBA" id="ARBA00022801"/>
    </source>
</evidence>
<dbReference type="Pfam" id="PF02581">
    <property type="entry name" value="TMP-TENI"/>
    <property type="match status" value="1"/>
</dbReference>
<proteinExistence type="inferred from homology"/>
<dbReference type="PROSITE" id="PS51462">
    <property type="entry name" value="NUDIX"/>
    <property type="match status" value="1"/>
</dbReference>
<organism evidence="21 22">
    <name type="scientific">Sulfuriferula plumbiphila</name>
    <dbReference type="NCBI Taxonomy" id="171865"/>
    <lineage>
        <taxon>Bacteria</taxon>
        <taxon>Pseudomonadati</taxon>
        <taxon>Pseudomonadota</taxon>
        <taxon>Betaproteobacteria</taxon>
        <taxon>Nitrosomonadales</taxon>
        <taxon>Sulfuricellaceae</taxon>
        <taxon>Sulfuriferula</taxon>
    </lineage>
</organism>
<dbReference type="InterPro" id="IPR036206">
    <property type="entry name" value="ThiamineP_synth_sf"/>
</dbReference>
<feature type="binding site" evidence="17">
    <location>
        <position position="119"/>
    </location>
    <ligand>
        <name>8-oxo-dGTP</name>
        <dbReference type="ChEBI" id="CHEBI:77896"/>
    </ligand>
</feature>